<evidence type="ECO:0000256" key="1">
    <source>
        <dbReference type="ARBA" id="ARBA00022670"/>
    </source>
</evidence>
<evidence type="ECO:0000313" key="9">
    <source>
        <dbReference type="EnsemblMetazoa" id="ASIC016275-PA"/>
    </source>
</evidence>
<dbReference type="VEuPathDB" id="VectorBase:ASIC016275"/>
<gene>
    <name evidence="8" type="ORF">ZHAS_00016275</name>
</gene>
<dbReference type="SMART" id="SM00020">
    <property type="entry name" value="Tryp_SPc"/>
    <property type="match status" value="1"/>
</dbReference>
<keyword evidence="4" id="KW-1015">Disulfide bond</keyword>
<comment type="similarity">
    <text evidence="5">Belongs to the peptidase S1 family. CLIP subfamily.</text>
</comment>
<dbReference type="GO" id="GO:0006508">
    <property type="term" value="P:proteolysis"/>
    <property type="evidence" value="ECO:0007669"/>
    <property type="project" value="UniProtKB-KW"/>
</dbReference>
<evidence type="ECO:0000256" key="3">
    <source>
        <dbReference type="ARBA" id="ARBA00022825"/>
    </source>
</evidence>
<dbReference type="GO" id="GO:0004252">
    <property type="term" value="F:serine-type endopeptidase activity"/>
    <property type="evidence" value="ECO:0007669"/>
    <property type="project" value="InterPro"/>
</dbReference>
<dbReference type="InterPro" id="IPR009003">
    <property type="entry name" value="Peptidase_S1_PA"/>
</dbReference>
<evidence type="ECO:0000259" key="7">
    <source>
        <dbReference type="PROSITE" id="PS50240"/>
    </source>
</evidence>
<keyword evidence="3" id="KW-0720">Serine protease</keyword>
<protein>
    <submittedName>
        <fullName evidence="8">AGAP005791-PA-like protein</fullName>
    </submittedName>
</protein>
<dbReference type="Gene3D" id="2.40.10.10">
    <property type="entry name" value="Trypsin-like serine proteases"/>
    <property type="match status" value="1"/>
</dbReference>
<feature type="chain" id="PRO_5001784810" evidence="6">
    <location>
        <begin position="22"/>
        <end position="250"/>
    </location>
</feature>
<name>A0A084WDK4_ANOSI</name>
<keyword evidence="2" id="KW-0378">Hydrolase</keyword>
<accession>A0A084WDK4</accession>
<evidence type="ECO:0000313" key="10">
    <source>
        <dbReference type="Proteomes" id="UP000030765"/>
    </source>
</evidence>
<dbReference type="EMBL" id="KE525339">
    <property type="protein sequence ID" value="KFB48298.1"/>
    <property type="molecule type" value="Genomic_DNA"/>
</dbReference>
<keyword evidence="6" id="KW-0732">Signal</keyword>
<dbReference type="EnsemblMetazoa" id="ASIC016275-RA">
    <property type="protein sequence ID" value="ASIC016275-PA"/>
    <property type="gene ID" value="ASIC016275"/>
</dbReference>
<keyword evidence="1" id="KW-0645">Protease</keyword>
<dbReference type="OrthoDB" id="6380398at2759"/>
<dbReference type="EMBL" id="ATLV01023039">
    <property type="status" value="NOT_ANNOTATED_CDS"/>
    <property type="molecule type" value="Genomic_DNA"/>
</dbReference>
<dbReference type="PANTHER" id="PTHR24276:SF96">
    <property type="entry name" value="PEPTIDASE S1 DOMAIN-CONTAINING PROTEIN"/>
    <property type="match status" value="1"/>
</dbReference>
<evidence type="ECO:0000256" key="5">
    <source>
        <dbReference type="ARBA" id="ARBA00024195"/>
    </source>
</evidence>
<keyword evidence="10" id="KW-1185">Reference proteome</keyword>
<feature type="domain" description="Peptidase S1" evidence="7">
    <location>
        <begin position="25"/>
        <end position="249"/>
    </location>
</feature>
<dbReference type="PROSITE" id="PS50240">
    <property type="entry name" value="TRYPSIN_DOM"/>
    <property type="match status" value="1"/>
</dbReference>
<feature type="signal peptide" evidence="6">
    <location>
        <begin position="1"/>
        <end position="21"/>
    </location>
</feature>
<evidence type="ECO:0000256" key="6">
    <source>
        <dbReference type="SAM" id="SignalP"/>
    </source>
</evidence>
<dbReference type="STRING" id="74873.A0A084WDK4"/>
<dbReference type="SUPFAM" id="SSF50494">
    <property type="entry name" value="Trypsin-like serine proteases"/>
    <property type="match status" value="1"/>
</dbReference>
<dbReference type="AlphaFoldDB" id="A0A084WDK4"/>
<dbReference type="InterPro" id="IPR001254">
    <property type="entry name" value="Trypsin_dom"/>
</dbReference>
<dbReference type="OMA" id="DSECINS"/>
<reference evidence="9" key="2">
    <citation type="submission" date="2020-05" db="UniProtKB">
        <authorList>
            <consortium name="EnsemblMetazoa"/>
        </authorList>
    </citation>
    <scope>IDENTIFICATION</scope>
</reference>
<dbReference type="InterPro" id="IPR050430">
    <property type="entry name" value="Peptidase_S1"/>
</dbReference>
<evidence type="ECO:0000313" key="8">
    <source>
        <dbReference type="EMBL" id="KFB48298.1"/>
    </source>
</evidence>
<dbReference type="Proteomes" id="UP000030765">
    <property type="component" value="Unassembled WGS sequence"/>
</dbReference>
<organism evidence="8">
    <name type="scientific">Anopheles sinensis</name>
    <name type="common">Mosquito</name>
    <dbReference type="NCBI Taxonomy" id="74873"/>
    <lineage>
        <taxon>Eukaryota</taxon>
        <taxon>Metazoa</taxon>
        <taxon>Ecdysozoa</taxon>
        <taxon>Arthropoda</taxon>
        <taxon>Hexapoda</taxon>
        <taxon>Insecta</taxon>
        <taxon>Pterygota</taxon>
        <taxon>Neoptera</taxon>
        <taxon>Endopterygota</taxon>
        <taxon>Diptera</taxon>
        <taxon>Nematocera</taxon>
        <taxon>Culicoidea</taxon>
        <taxon>Culicidae</taxon>
        <taxon>Anophelinae</taxon>
        <taxon>Anopheles</taxon>
    </lineage>
</organism>
<evidence type="ECO:0000256" key="4">
    <source>
        <dbReference type="ARBA" id="ARBA00023157"/>
    </source>
</evidence>
<dbReference type="InterPro" id="IPR043504">
    <property type="entry name" value="Peptidase_S1_PA_chymotrypsin"/>
</dbReference>
<evidence type="ECO:0000256" key="2">
    <source>
        <dbReference type="ARBA" id="ARBA00022801"/>
    </source>
</evidence>
<sequence>MALVQVLLLTIVCVFPAVVLSQLRILGGYDASRSRYPFVAIIAHSRTVVGNGAILAPKWVVTSGSALYMPSETEYCAVIGGDSLSTSNNWHEAERVWKHPDWIGWHNNVGLLQLKKPIVYGPTVKPIKLASTNPDRLLAEVVSYGQNDRGTSQLQMGLFLLSSDSECINSLKEYLSRDIIRIGHGYCVSPTNDRKYVLWWNDAGAPAIADDLLYGVFAIGDYYDDAPTDYVATRLGSQDLRDWIYSKVNA</sequence>
<dbReference type="PANTHER" id="PTHR24276">
    <property type="entry name" value="POLYSERASE-RELATED"/>
    <property type="match status" value="1"/>
</dbReference>
<proteinExistence type="inferred from homology"/>
<dbReference type="Pfam" id="PF00089">
    <property type="entry name" value="Trypsin"/>
    <property type="match status" value="1"/>
</dbReference>
<reference evidence="8 10" key="1">
    <citation type="journal article" date="2014" name="BMC Genomics">
        <title>Genome sequence of Anopheles sinensis provides insight into genetics basis of mosquito competence for malaria parasites.</title>
        <authorList>
            <person name="Zhou D."/>
            <person name="Zhang D."/>
            <person name="Ding G."/>
            <person name="Shi L."/>
            <person name="Hou Q."/>
            <person name="Ye Y."/>
            <person name="Xu Y."/>
            <person name="Zhou H."/>
            <person name="Xiong C."/>
            <person name="Li S."/>
            <person name="Yu J."/>
            <person name="Hong S."/>
            <person name="Yu X."/>
            <person name="Zou P."/>
            <person name="Chen C."/>
            <person name="Chang X."/>
            <person name="Wang W."/>
            <person name="Lv Y."/>
            <person name="Sun Y."/>
            <person name="Ma L."/>
            <person name="Shen B."/>
            <person name="Zhu C."/>
        </authorList>
    </citation>
    <scope>NUCLEOTIDE SEQUENCE [LARGE SCALE GENOMIC DNA]</scope>
</reference>